<accession>A0ABV0LHF8</accession>
<dbReference type="EMBL" id="JBDZYD010000006">
    <property type="protein sequence ID" value="MEQ0560797.1"/>
    <property type="molecule type" value="Genomic_DNA"/>
</dbReference>
<reference evidence="1 2" key="1">
    <citation type="submission" date="2024-05" db="EMBL/GenBank/DDBJ databases">
        <authorList>
            <person name="Zhao H."/>
            <person name="Xu Y."/>
            <person name="Lin S."/>
            <person name="Spain J.C."/>
            <person name="Zhou N.-Y."/>
        </authorList>
    </citation>
    <scope>NUCLEOTIDE SEQUENCE [LARGE SCALE GENOMIC DNA]</scope>
    <source>
        <strain evidence="1 2">NEAU-NG30</strain>
    </source>
</reference>
<evidence type="ECO:0000313" key="2">
    <source>
        <dbReference type="Proteomes" id="UP001440984"/>
    </source>
</evidence>
<dbReference type="Proteomes" id="UP001440984">
    <property type="component" value="Unassembled WGS sequence"/>
</dbReference>
<gene>
    <name evidence="1" type="ORF">ABJI51_17050</name>
</gene>
<organism evidence="1 2">
    <name type="scientific">Amycolatopsis melonis</name>
    <dbReference type="NCBI Taxonomy" id="3156488"/>
    <lineage>
        <taxon>Bacteria</taxon>
        <taxon>Bacillati</taxon>
        <taxon>Actinomycetota</taxon>
        <taxon>Actinomycetes</taxon>
        <taxon>Pseudonocardiales</taxon>
        <taxon>Pseudonocardiaceae</taxon>
        <taxon>Amycolatopsis</taxon>
    </lineage>
</organism>
<protein>
    <submittedName>
        <fullName evidence="1">Uncharacterized protein</fullName>
    </submittedName>
</protein>
<evidence type="ECO:0000313" key="1">
    <source>
        <dbReference type="EMBL" id="MEQ0560797.1"/>
    </source>
</evidence>
<proteinExistence type="predicted"/>
<name>A0ABV0LHF8_9PSEU</name>
<sequence>MNASTSDAAESGFVAALAALVGRGTLHGLAAAAQAVSDDPDAFGGWLETSFRDIDVARATAARSYWHPNGFAKLVLYTSAEPEFKIRMHVWPESGLSRRGETNPHSHRWEFASTLITGQGILLPEYREVVEGGEQFTRYRYGTNPADPALLVDDGAVRLAKVRSSRLSRGGLYTCGTEVVHTAEPVGEQLTATLVVQGRHRTSTTAVFRSPGETGEQPNRPLPVTDLLRLVKAVVTEVRGCSSRR</sequence>
<comment type="caution">
    <text evidence="1">The sequence shown here is derived from an EMBL/GenBank/DDBJ whole genome shotgun (WGS) entry which is preliminary data.</text>
</comment>
<keyword evidence="2" id="KW-1185">Reference proteome</keyword>
<dbReference type="RefSeq" id="WP_348951963.1">
    <property type="nucleotide sequence ID" value="NZ_JBDZYD010000006.1"/>
</dbReference>